<sequence>MSIHPYRPIMLLLVPPQLTYPPATSASSMWHFVLDFQFAPAPLAL</sequence>
<evidence type="ECO:0000313" key="2">
    <source>
        <dbReference type="Proteomes" id="UP000075230"/>
    </source>
</evidence>
<dbReference type="AlphaFoldDB" id="A0A146G1G5"/>
<dbReference type="Proteomes" id="UP000075230">
    <property type="component" value="Unassembled WGS sequence"/>
</dbReference>
<organism evidence="1 2">
    <name type="scientific">Aspergillus kawachii</name>
    <name type="common">White koji mold</name>
    <name type="synonym">Aspergillus awamori var. kawachi</name>
    <dbReference type="NCBI Taxonomy" id="1069201"/>
    <lineage>
        <taxon>Eukaryota</taxon>
        <taxon>Fungi</taxon>
        <taxon>Dikarya</taxon>
        <taxon>Ascomycota</taxon>
        <taxon>Pezizomycotina</taxon>
        <taxon>Eurotiomycetes</taxon>
        <taxon>Eurotiomycetidae</taxon>
        <taxon>Eurotiales</taxon>
        <taxon>Aspergillaceae</taxon>
        <taxon>Aspergillus</taxon>
        <taxon>Aspergillus subgen. Circumdati</taxon>
    </lineage>
</organism>
<protein>
    <submittedName>
        <fullName evidence="1">Uncharacterized protein</fullName>
    </submittedName>
</protein>
<evidence type="ECO:0000313" key="1">
    <source>
        <dbReference type="EMBL" id="GAT30721.1"/>
    </source>
</evidence>
<gene>
    <name evidence="1" type="ORF">RIB2604_03600620</name>
</gene>
<comment type="caution">
    <text evidence="1">The sequence shown here is derived from an EMBL/GenBank/DDBJ whole genome shotgun (WGS) entry which is preliminary data.</text>
</comment>
<reference evidence="2" key="2">
    <citation type="submission" date="2016-02" db="EMBL/GenBank/DDBJ databases">
        <title>Genome sequencing of Aspergillus luchuensis NBRC 4314.</title>
        <authorList>
            <person name="Yamada O."/>
        </authorList>
    </citation>
    <scope>NUCLEOTIDE SEQUENCE [LARGE SCALE GENOMIC DNA]</scope>
    <source>
        <strain evidence="2">RIB 2604</strain>
    </source>
</reference>
<dbReference type="EMBL" id="BCWF01000035">
    <property type="protein sequence ID" value="GAT30721.1"/>
    <property type="molecule type" value="Genomic_DNA"/>
</dbReference>
<reference evidence="1 2" key="1">
    <citation type="journal article" date="2016" name="DNA Res.">
        <title>Genome sequence of Aspergillus luchuensis NBRC 4314.</title>
        <authorList>
            <person name="Yamada O."/>
            <person name="Machida M."/>
            <person name="Hosoyama A."/>
            <person name="Goto M."/>
            <person name="Takahashi T."/>
            <person name="Futagami T."/>
            <person name="Yamagata Y."/>
            <person name="Takeuchi M."/>
            <person name="Kobayashi T."/>
            <person name="Koike H."/>
            <person name="Abe K."/>
            <person name="Asai K."/>
            <person name="Arita M."/>
            <person name="Fujita N."/>
            <person name="Fukuda K."/>
            <person name="Higa K."/>
            <person name="Horikawa H."/>
            <person name="Ishikawa T."/>
            <person name="Jinno K."/>
            <person name="Kato Y."/>
            <person name="Kirimura K."/>
            <person name="Mizutani O."/>
            <person name="Nakasone K."/>
            <person name="Sano M."/>
            <person name="Shiraishi Y."/>
            <person name="Tsukahara M."/>
            <person name="Gomi K."/>
        </authorList>
    </citation>
    <scope>NUCLEOTIDE SEQUENCE [LARGE SCALE GENOMIC DNA]</scope>
    <source>
        <strain evidence="1 2">RIB 2604</strain>
    </source>
</reference>
<accession>A0A146G1G5</accession>
<proteinExistence type="predicted"/>
<name>A0A146G1G5_ASPKA</name>